<gene>
    <name evidence="2" type="ORF">CAP_8495</name>
</gene>
<protein>
    <recommendedName>
        <fullName evidence="1">Phosphodiester glycosidase domain-containing protein</fullName>
    </recommendedName>
</protein>
<evidence type="ECO:0000313" key="3">
    <source>
        <dbReference type="Proteomes" id="UP000019678"/>
    </source>
</evidence>
<dbReference type="Pfam" id="PF09992">
    <property type="entry name" value="NAGPA"/>
    <property type="match status" value="1"/>
</dbReference>
<dbReference type="EMBL" id="ASRX01000085">
    <property type="protein sequence ID" value="EYF01242.1"/>
    <property type="molecule type" value="Genomic_DNA"/>
</dbReference>
<organism evidence="2 3">
    <name type="scientific">Chondromyces apiculatus DSM 436</name>
    <dbReference type="NCBI Taxonomy" id="1192034"/>
    <lineage>
        <taxon>Bacteria</taxon>
        <taxon>Pseudomonadati</taxon>
        <taxon>Myxococcota</taxon>
        <taxon>Polyangia</taxon>
        <taxon>Polyangiales</taxon>
        <taxon>Polyangiaceae</taxon>
        <taxon>Chondromyces</taxon>
    </lineage>
</organism>
<reference evidence="2 3" key="1">
    <citation type="submission" date="2013-05" db="EMBL/GenBank/DDBJ databases">
        <title>Genome assembly of Chondromyces apiculatus DSM 436.</title>
        <authorList>
            <person name="Sharma G."/>
            <person name="Khatri I."/>
            <person name="Kaur C."/>
            <person name="Mayilraj S."/>
            <person name="Subramanian S."/>
        </authorList>
    </citation>
    <scope>NUCLEOTIDE SEQUENCE [LARGE SCALE GENOMIC DNA]</scope>
    <source>
        <strain evidence="2 3">DSM 436</strain>
    </source>
</reference>
<dbReference type="STRING" id="1192034.CAP_8495"/>
<name>A0A017SWU2_9BACT</name>
<evidence type="ECO:0000259" key="1">
    <source>
        <dbReference type="Pfam" id="PF09992"/>
    </source>
</evidence>
<evidence type="ECO:0000313" key="2">
    <source>
        <dbReference type="EMBL" id="EYF01242.1"/>
    </source>
</evidence>
<keyword evidence="3" id="KW-1185">Reference proteome</keyword>
<dbReference type="eggNOG" id="COG4632">
    <property type="taxonomic scope" value="Bacteria"/>
</dbReference>
<dbReference type="PANTHER" id="PTHR40446">
    <property type="entry name" value="N-ACETYLGLUCOSAMINE-1-PHOSPHODIESTER ALPHA-N-ACETYLGLUCOSAMINIDASE"/>
    <property type="match status" value="1"/>
</dbReference>
<dbReference type="Proteomes" id="UP000019678">
    <property type="component" value="Unassembled WGS sequence"/>
</dbReference>
<dbReference type="InterPro" id="IPR018711">
    <property type="entry name" value="NAGPA"/>
</dbReference>
<comment type="caution">
    <text evidence="2">The sequence shown here is derived from an EMBL/GenBank/DDBJ whole genome shotgun (WGS) entry which is preliminary data.</text>
</comment>
<feature type="domain" description="Phosphodiester glycosidase" evidence="1">
    <location>
        <begin position="83"/>
        <end position="273"/>
    </location>
</feature>
<accession>A0A017SWU2</accession>
<sequence>MVLTGVLYFAWTHRIRPDDAQRPLFQGVLYAREVEDTPWPTIAHVVTVDLASPGIDFLVTPGDPVKDLPLIGRTTSAFLAEFKVQIAINGDFFDPWWSSSPWDYYPRPGDPVSVDGEAASGGVVYSRKHRNPRPRTLYLSHDRKAAFDTPPGEPFDAISGITLLEGGAPRVADTAFARNRHPRSAVALDRARRKLLLVAVDGRQPSYSEGMGLSDLVALIQRHGGHDAALFDGGGSTALVIAGKDRTPEVLNMPIHTRIPGRERPVANHLGIFAAPLGQ</sequence>
<proteinExistence type="predicted"/>
<dbReference type="RefSeq" id="WP_052376655.1">
    <property type="nucleotide sequence ID" value="NZ_ASRX01000085.1"/>
</dbReference>
<dbReference type="PANTHER" id="PTHR40446:SF2">
    <property type="entry name" value="N-ACETYLGLUCOSAMINE-1-PHOSPHODIESTER ALPHA-N-ACETYLGLUCOSAMINIDASE"/>
    <property type="match status" value="1"/>
</dbReference>
<dbReference type="AlphaFoldDB" id="A0A017SWU2"/>